<evidence type="ECO:0000313" key="2">
    <source>
        <dbReference type="EMBL" id="RGQ42157.1"/>
    </source>
</evidence>
<protein>
    <submittedName>
        <fullName evidence="3">Uncharacterized protein</fullName>
    </submittedName>
</protein>
<dbReference type="AlphaFoldDB" id="A0A3R6CG87"/>
<sequence length="70" mass="8327">MEEKNVQTWQKKWMRILRICWPAVTGTLLLIFLWGNVLFSKTEGRIALLAIMIVLLAMSVRNYLLYWNLD</sequence>
<reference evidence="5 6" key="1">
    <citation type="submission" date="2018-08" db="EMBL/GenBank/DDBJ databases">
        <title>A genome reference for cultivated species of the human gut microbiota.</title>
        <authorList>
            <person name="Zou Y."/>
            <person name="Xue W."/>
            <person name="Luo G."/>
        </authorList>
    </citation>
    <scope>NUCLEOTIDE SEQUENCE [LARGE SCALE GENOMIC DNA]</scope>
    <source>
        <strain evidence="3 6">AF24-4</strain>
        <strain evidence="2 5">AF28-15</strain>
        <strain evidence="4 7">AM27-11</strain>
    </source>
</reference>
<dbReference type="EMBL" id="QRUN01000061">
    <property type="protein sequence ID" value="RGR63449.1"/>
    <property type="molecule type" value="Genomic_DNA"/>
</dbReference>
<keyword evidence="1" id="KW-1133">Transmembrane helix</keyword>
<evidence type="ECO:0000313" key="5">
    <source>
        <dbReference type="Proteomes" id="UP000283738"/>
    </source>
</evidence>
<evidence type="ECO:0000313" key="7">
    <source>
        <dbReference type="Proteomes" id="UP000286271"/>
    </source>
</evidence>
<dbReference type="EMBL" id="QRTF01000074">
    <property type="protein sequence ID" value="RGQ42157.1"/>
    <property type="molecule type" value="Genomic_DNA"/>
</dbReference>
<comment type="caution">
    <text evidence="3">The sequence shown here is derived from an EMBL/GenBank/DDBJ whole genome shotgun (WGS) entry which is preliminary data.</text>
</comment>
<evidence type="ECO:0000313" key="3">
    <source>
        <dbReference type="EMBL" id="RGR63449.1"/>
    </source>
</evidence>
<dbReference type="Proteomes" id="UP000283738">
    <property type="component" value="Unassembled WGS sequence"/>
</dbReference>
<dbReference type="EMBL" id="QSKW01000072">
    <property type="protein sequence ID" value="RHE89283.1"/>
    <property type="molecule type" value="Genomic_DNA"/>
</dbReference>
<name>A0A3R6CG87_9FIRM</name>
<evidence type="ECO:0000313" key="4">
    <source>
        <dbReference type="EMBL" id="RHE89283.1"/>
    </source>
</evidence>
<feature type="transmembrane region" description="Helical" evidence="1">
    <location>
        <begin position="20"/>
        <end position="39"/>
    </location>
</feature>
<evidence type="ECO:0000313" key="6">
    <source>
        <dbReference type="Proteomes" id="UP000285820"/>
    </source>
</evidence>
<feature type="transmembrane region" description="Helical" evidence="1">
    <location>
        <begin position="45"/>
        <end position="64"/>
    </location>
</feature>
<organism evidence="3 6">
    <name type="scientific">Roseburia inulinivorans</name>
    <dbReference type="NCBI Taxonomy" id="360807"/>
    <lineage>
        <taxon>Bacteria</taxon>
        <taxon>Bacillati</taxon>
        <taxon>Bacillota</taxon>
        <taxon>Clostridia</taxon>
        <taxon>Lachnospirales</taxon>
        <taxon>Lachnospiraceae</taxon>
        <taxon>Roseburia</taxon>
    </lineage>
</organism>
<evidence type="ECO:0000256" key="1">
    <source>
        <dbReference type="SAM" id="Phobius"/>
    </source>
</evidence>
<dbReference type="Proteomes" id="UP000286271">
    <property type="component" value="Unassembled WGS sequence"/>
</dbReference>
<dbReference type="Proteomes" id="UP000285820">
    <property type="component" value="Unassembled WGS sequence"/>
</dbReference>
<gene>
    <name evidence="4" type="ORF">DW707_18495</name>
    <name evidence="3" type="ORF">DWY29_17105</name>
    <name evidence="2" type="ORF">DWY96_17430</name>
</gene>
<keyword evidence="1" id="KW-0812">Transmembrane</keyword>
<proteinExistence type="predicted"/>
<keyword evidence="1" id="KW-0472">Membrane</keyword>
<accession>A0A3R6CG87</accession>